<sequence>MNVKPLRTVVIGFGKMSSTYANDPVMAKYYPYATHAQVLAANPHFEWLAVVDPVEAARDDAQNGWNIPAVAQVKDLGDRVSEIEVAVLATPPESRMGIIDALPNLRAVLVEKPLGRSLKESMEFLESCSRRNIHVQVNFWRRADSQFQQLKAGTLRELIGEVQIAHGIYGNGLLNNGVHLIDFIRMLLGEVESVAPMGKHIPFNGSPIAGDINLGFVLNLANGLVVPIQPVLFTHYREVGLEVWGENGHLAILNEGLTLAHRGREANRGMSGEYELPFDKASYLTSTVGDALFRMYDDLAIALETGSAFCSPGESALRTATIVEAVLESHRQRQIIGINEYMDALC</sequence>
<evidence type="ECO:0000313" key="4">
    <source>
        <dbReference type="Proteomes" id="UP001139721"/>
    </source>
</evidence>
<dbReference type="InterPro" id="IPR000683">
    <property type="entry name" value="Gfo/Idh/MocA-like_OxRdtase_N"/>
</dbReference>
<accession>A0A9X2CZG9</accession>
<dbReference type="InterPro" id="IPR055170">
    <property type="entry name" value="GFO_IDH_MocA-like_dom"/>
</dbReference>
<feature type="domain" description="Gfo/Idh/MocA-like oxidoreductase N-terminal" evidence="1">
    <location>
        <begin position="7"/>
        <end position="139"/>
    </location>
</feature>
<feature type="domain" description="GFO/IDH/MocA-like oxidoreductase" evidence="2">
    <location>
        <begin position="170"/>
        <end position="250"/>
    </location>
</feature>
<dbReference type="GO" id="GO:0000166">
    <property type="term" value="F:nucleotide binding"/>
    <property type="evidence" value="ECO:0007669"/>
    <property type="project" value="InterPro"/>
</dbReference>
<dbReference type="Pfam" id="PF01408">
    <property type="entry name" value="GFO_IDH_MocA"/>
    <property type="match status" value="1"/>
</dbReference>
<dbReference type="SUPFAM" id="SSF55347">
    <property type="entry name" value="Glyceraldehyde-3-phosphate dehydrogenase-like, C-terminal domain"/>
    <property type="match status" value="1"/>
</dbReference>
<dbReference type="Gene3D" id="3.30.360.10">
    <property type="entry name" value="Dihydrodipicolinate Reductase, domain 2"/>
    <property type="match status" value="1"/>
</dbReference>
<comment type="caution">
    <text evidence="3">The sequence shown here is derived from an EMBL/GenBank/DDBJ whole genome shotgun (WGS) entry which is preliminary data.</text>
</comment>
<gene>
    <name evidence="3" type="ORF">LOX96_05645</name>
</gene>
<dbReference type="Gene3D" id="3.40.50.720">
    <property type="entry name" value="NAD(P)-binding Rossmann-like Domain"/>
    <property type="match status" value="1"/>
</dbReference>
<name>A0A9X2CZG9_9GAMM</name>
<organism evidence="3 4">
    <name type="scientific">Legionella maioricensis</name>
    <dbReference type="NCBI Taxonomy" id="2896528"/>
    <lineage>
        <taxon>Bacteria</taxon>
        <taxon>Pseudomonadati</taxon>
        <taxon>Pseudomonadota</taxon>
        <taxon>Gammaproteobacteria</taxon>
        <taxon>Legionellales</taxon>
        <taxon>Legionellaceae</taxon>
        <taxon>Legionella</taxon>
    </lineage>
</organism>
<dbReference type="RefSeq" id="WP_250421072.1">
    <property type="nucleotide sequence ID" value="NZ_JAJKBJ010000004.1"/>
</dbReference>
<dbReference type="InterPro" id="IPR051317">
    <property type="entry name" value="Gfo/Idh/MocA_oxidoreduct"/>
</dbReference>
<dbReference type="PANTHER" id="PTHR43708:SF8">
    <property type="entry name" value="OXIDOREDUCTASE"/>
    <property type="match status" value="1"/>
</dbReference>
<dbReference type="EMBL" id="JAJKBJ010000004">
    <property type="protein sequence ID" value="MCL9683567.1"/>
    <property type="molecule type" value="Genomic_DNA"/>
</dbReference>
<dbReference type="AlphaFoldDB" id="A0A9X2CZG9"/>
<dbReference type="Pfam" id="PF22725">
    <property type="entry name" value="GFO_IDH_MocA_C3"/>
    <property type="match status" value="1"/>
</dbReference>
<evidence type="ECO:0000313" key="3">
    <source>
        <dbReference type="EMBL" id="MCL9683567.1"/>
    </source>
</evidence>
<proteinExistence type="predicted"/>
<dbReference type="PANTHER" id="PTHR43708">
    <property type="entry name" value="CONSERVED EXPRESSED OXIDOREDUCTASE (EUROFUNG)"/>
    <property type="match status" value="1"/>
</dbReference>
<evidence type="ECO:0000259" key="2">
    <source>
        <dbReference type="Pfam" id="PF22725"/>
    </source>
</evidence>
<dbReference type="SUPFAM" id="SSF51735">
    <property type="entry name" value="NAD(P)-binding Rossmann-fold domains"/>
    <property type="match status" value="1"/>
</dbReference>
<reference evidence="3" key="1">
    <citation type="submission" date="2021-11" db="EMBL/GenBank/DDBJ databases">
        <title>Legionella maioricencis sp. nov., a new species isolated from hot water samples in Mallorca.</title>
        <authorList>
            <person name="Crespi S."/>
            <person name="Drasar V."/>
            <person name="Salva-Serra F."/>
            <person name="Jaen-Luchoro D."/>
            <person name="Pineiro-Iglesias B."/>
            <person name="Aliaga F."/>
            <person name="Fernandez-Juarez V."/>
            <person name="Coll G."/>
            <person name="Moore E.R.B."/>
            <person name="Bennasar-Figueras A."/>
        </authorList>
    </citation>
    <scope>NUCLEOTIDE SEQUENCE</scope>
    <source>
        <strain evidence="3">HCPI-6</strain>
    </source>
</reference>
<dbReference type="Proteomes" id="UP001139721">
    <property type="component" value="Unassembled WGS sequence"/>
</dbReference>
<evidence type="ECO:0000259" key="1">
    <source>
        <dbReference type="Pfam" id="PF01408"/>
    </source>
</evidence>
<dbReference type="InterPro" id="IPR036291">
    <property type="entry name" value="NAD(P)-bd_dom_sf"/>
</dbReference>
<protein>
    <submittedName>
        <fullName evidence="3">Gfo/Idh/MocA family oxidoreductase</fullName>
    </submittedName>
</protein>
<keyword evidence="4" id="KW-1185">Reference proteome</keyword>